<evidence type="ECO:0000256" key="9">
    <source>
        <dbReference type="ARBA" id="ARBA00064003"/>
    </source>
</evidence>
<reference evidence="17 19" key="1">
    <citation type="submission" date="2019-08" db="EMBL/GenBank/DDBJ databases">
        <title>Comparative genome analysis confer to the adaptation heavy metal polluted environment.</title>
        <authorList>
            <person name="Li Y."/>
        </authorList>
    </citation>
    <scope>NUCLEOTIDE SEQUENCE [LARGE SCALE GENOMIC DNA]</scope>
    <source>
        <strain evidence="17 19">P2</strain>
    </source>
</reference>
<dbReference type="SMART" id="SM00387">
    <property type="entry name" value="HATPase_c"/>
    <property type="match status" value="1"/>
</dbReference>
<feature type="transmembrane region" description="Helical" evidence="12">
    <location>
        <begin position="105"/>
        <end position="121"/>
    </location>
</feature>
<evidence type="ECO:0000259" key="13">
    <source>
        <dbReference type="PROSITE" id="PS50109"/>
    </source>
</evidence>
<dbReference type="PRINTS" id="PR00344">
    <property type="entry name" value="BCTRLSENSOR"/>
</dbReference>
<dbReference type="Pfam" id="PF02518">
    <property type="entry name" value="HATPase_c"/>
    <property type="match status" value="1"/>
</dbReference>
<dbReference type="SUPFAM" id="SSF55874">
    <property type="entry name" value="ATPase domain of HSP90 chaperone/DNA topoisomerase II/histidine kinase"/>
    <property type="match status" value="1"/>
</dbReference>
<dbReference type="Pfam" id="PF08448">
    <property type="entry name" value="PAS_4"/>
    <property type="match status" value="1"/>
</dbReference>
<feature type="transmembrane region" description="Helical" evidence="12">
    <location>
        <begin position="152"/>
        <end position="176"/>
    </location>
</feature>
<dbReference type="PROSITE" id="PS50110">
    <property type="entry name" value="RESPONSE_REGULATORY"/>
    <property type="match status" value="1"/>
</dbReference>
<evidence type="ECO:0000313" key="19">
    <source>
        <dbReference type="Proteomes" id="UP000250557"/>
    </source>
</evidence>
<evidence type="ECO:0000259" key="16">
    <source>
        <dbReference type="PROSITE" id="PS50113"/>
    </source>
</evidence>
<comment type="subunit">
    <text evidence="9">At low DSF concentrations, interacts with RpfF.</text>
</comment>
<dbReference type="Proteomes" id="UP000250557">
    <property type="component" value="Chromosome"/>
</dbReference>
<dbReference type="SUPFAM" id="SSF52172">
    <property type="entry name" value="CheY-like"/>
    <property type="match status" value="1"/>
</dbReference>
<evidence type="ECO:0000313" key="18">
    <source>
        <dbReference type="EMBL" id="QTE52933.1"/>
    </source>
</evidence>
<feature type="domain" description="PAS" evidence="15">
    <location>
        <begin position="588"/>
        <end position="643"/>
    </location>
</feature>
<dbReference type="GO" id="GO:0006355">
    <property type="term" value="P:regulation of DNA-templated transcription"/>
    <property type="evidence" value="ECO:0007669"/>
    <property type="project" value="InterPro"/>
</dbReference>
<keyword evidence="5" id="KW-0547">Nucleotide-binding</keyword>
<accession>A0AAE6MIF0</accession>
<dbReference type="NCBIfam" id="TIGR00229">
    <property type="entry name" value="sensory_box"/>
    <property type="match status" value="1"/>
</dbReference>
<dbReference type="SUPFAM" id="SSF55785">
    <property type="entry name" value="PYP-like sensor domain (PAS domain)"/>
    <property type="match status" value="4"/>
</dbReference>
<keyword evidence="8" id="KW-0902">Two-component regulatory system</keyword>
<dbReference type="InterPro" id="IPR000700">
    <property type="entry name" value="PAS-assoc_C"/>
</dbReference>
<feature type="modified residue" description="4-aspartylphosphate" evidence="11">
    <location>
        <position position="1024"/>
    </location>
</feature>
<feature type="transmembrane region" description="Helical" evidence="12">
    <location>
        <begin position="52"/>
        <end position="70"/>
    </location>
</feature>
<dbReference type="Gene3D" id="3.40.50.2300">
    <property type="match status" value="1"/>
</dbReference>
<dbReference type="GO" id="GO:0005524">
    <property type="term" value="F:ATP binding"/>
    <property type="evidence" value="ECO:0007669"/>
    <property type="project" value="UniProtKB-KW"/>
</dbReference>
<reference evidence="18 20" key="2">
    <citation type="submission" date="2021-03" db="EMBL/GenBank/DDBJ databases">
        <title>Mucilaginibacter strains isolated from gold and copper mining confer multi heavy-metal resistance.</title>
        <authorList>
            <person name="Li Y."/>
        </authorList>
    </citation>
    <scope>NUCLEOTIDE SEQUENCE [LARGE SCALE GENOMIC DNA]</scope>
    <source>
        <strain evidence="18 20">P2-4</strain>
    </source>
</reference>
<dbReference type="SMART" id="SM00091">
    <property type="entry name" value="PAS"/>
    <property type="match status" value="3"/>
</dbReference>
<feature type="domain" description="Response regulatory" evidence="14">
    <location>
        <begin position="975"/>
        <end position="1089"/>
    </location>
</feature>
<dbReference type="Proteomes" id="UP000663940">
    <property type="component" value="Chromosome"/>
</dbReference>
<dbReference type="Gene3D" id="3.30.450.20">
    <property type="entry name" value="PAS domain"/>
    <property type="match status" value="4"/>
</dbReference>
<organism evidence="17 19">
    <name type="scientific">Mucilaginibacter rubeus</name>
    <dbReference type="NCBI Taxonomy" id="2027860"/>
    <lineage>
        <taxon>Bacteria</taxon>
        <taxon>Pseudomonadati</taxon>
        <taxon>Bacteroidota</taxon>
        <taxon>Sphingobacteriia</taxon>
        <taxon>Sphingobacteriales</taxon>
        <taxon>Sphingobacteriaceae</taxon>
        <taxon>Mucilaginibacter</taxon>
    </lineage>
</organism>
<evidence type="ECO:0000313" key="17">
    <source>
        <dbReference type="EMBL" id="QEM04566.1"/>
    </source>
</evidence>
<evidence type="ECO:0000256" key="10">
    <source>
        <dbReference type="ARBA" id="ARBA00068150"/>
    </source>
</evidence>
<feature type="domain" description="Histidine kinase" evidence="13">
    <location>
        <begin position="729"/>
        <end position="950"/>
    </location>
</feature>
<dbReference type="Gene3D" id="2.10.70.100">
    <property type="match status" value="1"/>
</dbReference>
<gene>
    <name evidence="17" type="ORF">DIU31_013980</name>
    <name evidence="18" type="ORF">J3L21_13560</name>
</gene>
<evidence type="ECO:0000256" key="4">
    <source>
        <dbReference type="ARBA" id="ARBA00022679"/>
    </source>
</evidence>
<evidence type="ECO:0000259" key="15">
    <source>
        <dbReference type="PROSITE" id="PS50112"/>
    </source>
</evidence>
<keyword evidence="12" id="KW-0472">Membrane</keyword>
<feature type="transmembrane region" description="Helical" evidence="12">
    <location>
        <begin position="25"/>
        <end position="45"/>
    </location>
</feature>
<evidence type="ECO:0000256" key="5">
    <source>
        <dbReference type="ARBA" id="ARBA00022741"/>
    </source>
</evidence>
<evidence type="ECO:0000256" key="3">
    <source>
        <dbReference type="ARBA" id="ARBA00022553"/>
    </source>
</evidence>
<keyword evidence="7" id="KW-0067">ATP-binding</keyword>
<dbReference type="InterPro" id="IPR003661">
    <property type="entry name" value="HisK_dim/P_dom"/>
</dbReference>
<dbReference type="Pfam" id="PF00989">
    <property type="entry name" value="PAS"/>
    <property type="match status" value="1"/>
</dbReference>
<dbReference type="Gene3D" id="1.10.287.130">
    <property type="match status" value="1"/>
</dbReference>
<dbReference type="InterPro" id="IPR004358">
    <property type="entry name" value="Sig_transdc_His_kin-like_C"/>
</dbReference>
<feature type="transmembrane region" description="Helical" evidence="12">
    <location>
        <begin position="76"/>
        <end position="98"/>
    </location>
</feature>
<dbReference type="PROSITE" id="PS50113">
    <property type="entry name" value="PAC"/>
    <property type="match status" value="1"/>
</dbReference>
<dbReference type="InterPro" id="IPR036890">
    <property type="entry name" value="HATPase_C_sf"/>
</dbReference>
<dbReference type="CDD" id="cd00130">
    <property type="entry name" value="PAS"/>
    <property type="match status" value="1"/>
</dbReference>
<keyword evidence="12" id="KW-1133">Transmembrane helix</keyword>
<dbReference type="InterPro" id="IPR036097">
    <property type="entry name" value="HisK_dim/P_sf"/>
</dbReference>
<dbReference type="Pfam" id="PF00072">
    <property type="entry name" value="Response_reg"/>
    <property type="match status" value="1"/>
</dbReference>
<dbReference type="PROSITE" id="PS50112">
    <property type="entry name" value="PAS"/>
    <property type="match status" value="1"/>
</dbReference>
<dbReference type="InterPro" id="IPR035965">
    <property type="entry name" value="PAS-like_dom_sf"/>
</dbReference>
<keyword evidence="6" id="KW-0418">Kinase</keyword>
<comment type="catalytic activity">
    <reaction evidence="1">
        <text>ATP + protein L-histidine = ADP + protein N-phospho-L-histidine.</text>
        <dbReference type="EC" id="2.7.13.3"/>
    </reaction>
</comment>
<evidence type="ECO:0000256" key="8">
    <source>
        <dbReference type="ARBA" id="ARBA00023012"/>
    </source>
</evidence>
<evidence type="ECO:0000256" key="12">
    <source>
        <dbReference type="SAM" id="Phobius"/>
    </source>
</evidence>
<dbReference type="CDD" id="cd16922">
    <property type="entry name" value="HATPase_EvgS-ArcB-TorS-like"/>
    <property type="match status" value="1"/>
</dbReference>
<keyword evidence="4" id="KW-0808">Transferase</keyword>
<proteinExistence type="predicted"/>
<dbReference type="InterPro" id="IPR000014">
    <property type="entry name" value="PAS"/>
</dbReference>
<dbReference type="SUPFAM" id="SSF47384">
    <property type="entry name" value="Homodimeric domain of signal transducing histidine kinase"/>
    <property type="match status" value="1"/>
</dbReference>
<evidence type="ECO:0000256" key="1">
    <source>
        <dbReference type="ARBA" id="ARBA00000085"/>
    </source>
</evidence>
<dbReference type="Pfam" id="PF00512">
    <property type="entry name" value="HisKA"/>
    <property type="match status" value="1"/>
</dbReference>
<dbReference type="PROSITE" id="PS50109">
    <property type="entry name" value="HIS_KIN"/>
    <property type="match status" value="1"/>
</dbReference>
<dbReference type="InterPro" id="IPR011006">
    <property type="entry name" value="CheY-like_superfamily"/>
</dbReference>
<dbReference type="EC" id="2.7.13.3" evidence="2"/>
<dbReference type="InterPro" id="IPR003594">
    <property type="entry name" value="HATPase_dom"/>
</dbReference>
<dbReference type="InterPro" id="IPR013656">
    <property type="entry name" value="PAS_4"/>
</dbReference>
<evidence type="ECO:0000256" key="2">
    <source>
        <dbReference type="ARBA" id="ARBA00012438"/>
    </source>
</evidence>
<dbReference type="FunFam" id="3.30.565.10:FF:000010">
    <property type="entry name" value="Sensor histidine kinase RcsC"/>
    <property type="match status" value="1"/>
</dbReference>
<dbReference type="CDD" id="cd00082">
    <property type="entry name" value="HisKA"/>
    <property type="match status" value="1"/>
</dbReference>
<feature type="transmembrane region" description="Helical" evidence="12">
    <location>
        <begin position="127"/>
        <end position="145"/>
    </location>
</feature>
<dbReference type="InterPro" id="IPR001610">
    <property type="entry name" value="PAC"/>
</dbReference>
<dbReference type="EMBL" id="CP043451">
    <property type="protein sequence ID" value="QEM04566.1"/>
    <property type="molecule type" value="Genomic_DNA"/>
</dbReference>
<dbReference type="EMBL" id="CP071880">
    <property type="protein sequence ID" value="QTE52933.1"/>
    <property type="molecule type" value="Genomic_DNA"/>
</dbReference>
<dbReference type="InterPro" id="IPR001789">
    <property type="entry name" value="Sig_transdc_resp-reg_receiver"/>
</dbReference>
<dbReference type="Gene3D" id="3.30.565.10">
    <property type="entry name" value="Histidine kinase-like ATPase, C-terminal domain"/>
    <property type="match status" value="1"/>
</dbReference>
<dbReference type="SMART" id="SM00448">
    <property type="entry name" value="REC"/>
    <property type="match status" value="1"/>
</dbReference>
<dbReference type="SMART" id="SM00086">
    <property type="entry name" value="PAC"/>
    <property type="match status" value="3"/>
</dbReference>
<protein>
    <recommendedName>
        <fullName evidence="10">Sensory/regulatory protein RpfC</fullName>
        <ecNumber evidence="2">2.7.13.3</ecNumber>
    </recommendedName>
</protein>
<dbReference type="FunFam" id="1.10.287.130:FF:000002">
    <property type="entry name" value="Two-component osmosensing histidine kinase"/>
    <property type="match status" value="1"/>
</dbReference>
<dbReference type="InterPro" id="IPR013767">
    <property type="entry name" value="PAS_fold"/>
</dbReference>
<dbReference type="PANTHER" id="PTHR45339:SF3">
    <property type="entry name" value="HISTIDINE KINASE"/>
    <property type="match status" value="1"/>
</dbReference>
<sequence length="1093" mass="124151">MIKKLLQNMSLKGNSLVMIQNQATVYRLLLIGLFIASPSLHYLCFHNSYDPFWLRAINCFFCAITLFFSFGNNNFFYKAGIFATVLSFLVINNCILLAKNGFEHVYLFSAITIFIALTLFCKKSREFIIICEANLAAIITAYFTAPRLAISPAVLIVLILVFTVIAYVSFLVVMAYQYQLKNAVNNVMKLNQSLMVNDAKLRESRNHLNALINSLNDIIFEFDENKTCINVWFNEMTERVVDPRIAIGKTLDKVVGPQKAEKYDRALNYVIENRKPISIEFLSDYETGHSFTANFTPVFDKTTGYTGRISASVVDITEQKKYERALKENEDQLLEAQNIAKIGNWWYDHESKETFWSANLNDLLGIEDIPTGMNHFQYYISLAHPDDRENVFEYLASIRTTTQNQLEHKFITPAGNLKYIRIQRGEKKLLSDTVTRTFGIIQDITEARLADKAVKLSQLELMEAQAIAKIGNWKYDVASRHLSWSEELNGIYELDQDTSSCQRCFIKLLLKHVHPNDRFIVRSLLRNELSNMDSSYEYRIITTGSNIKHLSIIAGKRLYNDDGSVRKIIGTLQDITERKQAELDFRNVESKYRRVLETVNMIAITVNDSGIVTFCNKYLANLVGYSQAEIIGMNWMDNFIPDDLKDFLKNWFINDSFLPHYINPIICRNGEQRIISWQNTVFYDENGVFKETTALGEDITDQEKARQDLIWAKEMAEKSSKFKSEFLSIMSHEIRTPMNAVIGTTNLLLDENPRPEQMEYLNTLKFSGENLLAIINDILDYNKIEAGKLELNNSRFNIHQLIHKIKQSFEPKAAEKKLTLELIADDTIPGDLIGDAMRLSQVFNNLISNAIKFTHTGKVIIRLDKDVITPNTVNIKFAVTDTGIGISPESFNIVFDPFMQDQQVIDNDYGGTGLGLAITKRLVELHKGTIAVSSELGKGTTFSFAINFALAPEATALKQVAVTANASNNNLQGMNILVVDDNKMNLMIAGKFLKRWNAHVQEALNGQIAVDLANQNSYDLIIMDLQMPVMDGFEATAMIKQTQPDLPIIALTADAMPETYQQALEAGMCDYLTKPFVPEVLYSKLAKHIKQSV</sequence>
<feature type="domain" description="PAC" evidence="16">
    <location>
        <begin position="534"/>
        <end position="587"/>
    </location>
</feature>
<keyword evidence="3 11" id="KW-0597">Phosphoprotein</keyword>
<dbReference type="RefSeq" id="WP_112652054.1">
    <property type="nucleotide sequence ID" value="NZ_CP043451.1"/>
</dbReference>
<name>A0AAE6MIF0_9SPHI</name>
<keyword evidence="12" id="KW-0812">Transmembrane</keyword>
<evidence type="ECO:0000259" key="14">
    <source>
        <dbReference type="PROSITE" id="PS50110"/>
    </source>
</evidence>
<dbReference type="InterPro" id="IPR005467">
    <property type="entry name" value="His_kinase_dom"/>
</dbReference>
<evidence type="ECO:0000256" key="6">
    <source>
        <dbReference type="ARBA" id="ARBA00022777"/>
    </source>
</evidence>
<dbReference type="PANTHER" id="PTHR45339">
    <property type="entry name" value="HYBRID SIGNAL TRANSDUCTION HISTIDINE KINASE J"/>
    <property type="match status" value="1"/>
</dbReference>
<dbReference type="CDD" id="cd17546">
    <property type="entry name" value="REC_hyHK_CKI1_RcsC-like"/>
    <property type="match status" value="1"/>
</dbReference>
<evidence type="ECO:0000313" key="20">
    <source>
        <dbReference type="Proteomes" id="UP000663940"/>
    </source>
</evidence>
<dbReference type="SMART" id="SM00388">
    <property type="entry name" value="HisKA"/>
    <property type="match status" value="1"/>
</dbReference>
<dbReference type="AlphaFoldDB" id="A0AAE6MIF0"/>
<evidence type="ECO:0000256" key="7">
    <source>
        <dbReference type="ARBA" id="ARBA00022840"/>
    </source>
</evidence>
<keyword evidence="20" id="KW-1185">Reference proteome</keyword>
<dbReference type="GO" id="GO:0000155">
    <property type="term" value="F:phosphorelay sensor kinase activity"/>
    <property type="evidence" value="ECO:0007669"/>
    <property type="project" value="InterPro"/>
</dbReference>
<evidence type="ECO:0000256" key="11">
    <source>
        <dbReference type="PROSITE-ProRule" id="PRU00169"/>
    </source>
</evidence>